<keyword evidence="8 13" id="KW-0457">Lysine biosynthesis</keyword>
<feature type="binding site" evidence="13">
    <location>
        <begin position="99"/>
        <end position="101"/>
    </location>
    <ligand>
        <name>NAD(+)</name>
        <dbReference type="ChEBI" id="CHEBI:57540"/>
    </ligand>
</feature>
<comment type="caution">
    <text evidence="13">Was originally thought to be a dihydrodipicolinate reductase (DHDPR), catalyzing the conversion of dihydrodipicolinate to tetrahydrodipicolinate. However, it was shown in E.coli that the substrate of the enzymatic reaction is not dihydrodipicolinate (DHDP) but in fact (2S,4S)-4-hydroxy-2,3,4,5-tetrahydrodipicolinic acid (HTPA), the product released by the DapA-catalyzed reaction.</text>
</comment>
<dbReference type="Pfam" id="PF01113">
    <property type="entry name" value="DapB_N"/>
    <property type="match status" value="1"/>
</dbReference>
<dbReference type="InterPro" id="IPR036291">
    <property type="entry name" value="NAD(P)-bd_dom_sf"/>
</dbReference>
<organism evidence="16 17">
    <name type="scientific">Clostridium oceanicum</name>
    <dbReference type="NCBI Taxonomy" id="1543"/>
    <lineage>
        <taxon>Bacteria</taxon>
        <taxon>Bacillati</taxon>
        <taxon>Bacillota</taxon>
        <taxon>Clostridia</taxon>
        <taxon>Eubacteriales</taxon>
        <taxon>Clostridiaceae</taxon>
        <taxon>Clostridium</taxon>
    </lineage>
</organism>
<feature type="domain" description="Dihydrodipicolinate reductase N-terminal" evidence="14">
    <location>
        <begin position="3"/>
        <end position="125"/>
    </location>
</feature>
<feature type="active site" description="Proton donor" evidence="13">
    <location>
        <position position="160"/>
    </location>
</feature>
<name>A0ABN1JH47_9CLOT</name>
<dbReference type="EC" id="1.17.1.8" evidence="10 13"/>
<keyword evidence="7 13" id="KW-0520">NAD</keyword>
<dbReference type="InterPro" id="IPR023940">
    <property type="entry name" value="DHDPR_bac"/>
</dbReference>
<keyword evidence="5 13" id="KW-0220">Diaminopimelate biosynthesis</keyword>
<comment type="subcellular location">
    <subcellularLocation>
        <location evidence="13">Cytoplasm</location>
    </subcellularLocation>
</comment>
<feature type="binding site" evidence="13">
    <location>
        <begin position="166"/>
        <end position="167"/>
    </location>
    <ligand>
        <name>(S)-2,3,4,5-tetrahydrodipicolinate</name>
        <dbReference type="ChEBI" id="CHEBI:16845"/>
    </ligand>
</feature>
<dbReference type="PIRSF" id="PIRSF000161">
    <property type="entry name" value="DHPR"/>
    <property type="match status" value="1"/>
</dbReference>
<dbReference type="NCBIfam" id="TIGR00036">
    <property type="entry name" value="dapB"/>
    <property type="match status" value="1"/>
</dbReference>
<gene>
    <name evidence="16" type="primary">dapB_1</name>
    <name evidence="13" type="synonym">dapB</name>
    <name evidence="16" type="ORF">GCM10008906_18010</name>
</gene>
<keyword evidence="6 13" id="KW-0560">Oxidoreductase</keyword>
<dbReference type="CDD" id="cd02274">
    <property type="entry name" value="DHDPR_N"/>
    <property type="match status" value="1"/>
</dbReference>
<protein>
    <recommendedName>
        <fullName evidence="10 13">4-hydroxy-tetrahydrodipicolinate reductase</fullName>
        <shortName evidence="13">HTPA reductase</shortName>
        <ecNumber evidence="10 13">1.17.1.8</ecNumber>
    </recommendedName>
</protein>
<evidence type="ECO:0000256" key="12">
    <source>
        <dbReference type="ARBA" id="ARBA00049396"/>
    </source>
</evidence>
<proteinExistence type="inferred from homology"/>
<comment type="caution">
    <text evidence="16">The sequence shown here is derived from an EMBL/GenBank/DDBJ whole genome shotgun (WGS) entry which is preliminary data.</text>
</comment>
<evidence type="ECO:0000256" key="4">
    <source>
        <dbReference type="ARBA" id="ARBA00022857"/>
    </source>
</evidence>
<dbReference type="Gene3D" id="3.30.360.10">
    <property type="entry name" value="Dihydrodipicolinate Reductase, domain 2"/>
    <property type="match status" value="1"/>
</dbReference>
<dbReference type="EMBL" id="BAAACG010000008">
    <property type="protein sequence ID" value="GAA0739350.1"/>
    <property type="molecule type" value="Genomic_DNA"/>
</dbReference>
<feature type="active site" description="Proton donor/acceptor" evidence="13">
    <location>
        <position position="156"/>
    </location>
</feature>
<keyword evidence="17" id="KW-1185">Reference proteome</keyword>
<sequence length="267" mass="29460">MRNIIVIGPKGKMGRLVVKSCYENKNINIVGALAPKEREYIGQDIGQVSNLGVHINEVVSDDLEKIIHKCDCIIDFTTPKVSMEVFEVAFKNKKSVVCGTTGFSQDEIKRIKEISKEIPIVLAANTSMVVNLMYNLVEIASKAIGNMSDIEILEMHDKNKKDAPSGTSLEIGNILAESLNKKLNDIAVFGRHGEKEREEGTIGYHSLRAGDISSSHTVMFGLMGERLEITHHAYNFQCFANGASIASVYLKDKKPGVYSMKEVIGLK</sequence>
<dbReference type="Gene3D" id="3.40.50.720">
    <property type="entry name" value="NAD(P)-binding Rossmann-like Domain"/>
    <property type="match status" value="1"/>
</dbReference>
<feature type="binding site" evidence="13">
    <location>
        <position position="37"/>
    </location>
    <ligand>
        <name>NAD(+)</name>
        <dbReference type="ChEBI" id="CHEBI:57540"/>
    </ligand>
</feature>
<evidence type="ECO:0000256" key="10">
    <source>
        <dbReference type="ARBA" id="ARBA00038983"/>
    </source>
</evidence>
<comment type="function">
    <text evidence="13">Catalyzes the conversion of 4-hydroxy-tetrahydrodipicolinate (HTPA) to tetrahydrodipicolinate.</text>
</comment>
<evidence type="ECO:0000256" key="11">
    <source>
        <dbReference type="ARBA" id="ARBA00049080"/>
    </source>
</evidence>
<evidence type="ECO:0000256" key="8">
    <source>
        <dbReference type="ARBA" id="ARBA00023154"/>
    </source>
</evidence>
<comment type="caution">
    <text evidence="13">Lacks conserved residue(s) required for the propagation of feature annotation.</text>
</comment>
<dbReference type="InterPro" id="IPR000846">
    <property type="entry name" value="DapB_N"/>
</dbReference>
<accession>A0ABN1JH47</accession>
<comment type="subunit">
    <text evidence="13">Homotetramer.</text>
</comment>
<comment type="pathway">
    <text evidence="9 13">Amino-acid biosynthesis; L-lysine biosynthesis via DAP pathway; (S)-tetrahydrodipicolinate from L-aspartate: step 4/4.</text>
</comment>
<evidence type="ECO:0000256" key="7">
    <source>
        <dbReference type="ARBA" id="ARBA00023027"/>
    </source>
</evidence>
<dbReference type="Pfam" id="PF05173">
    <property type="entry name" value="DapB_C"/>
    <property type="match status" value="1"/>
</dbReference>
<keyword evidence="4 13" id="KW-0521">NADP</keyword>
<evidence type="ECO:0000256" key="1">
    <source>
        <dbReference type="ARBA" id="ARBA00006642"/>
    </source>
</evidence>
<feature type="binding site" evidence="13">
    <location>
        <begin position="123"/>
        <end position="126"/>
    </location>
    <ligand>
        <name>NAD(+)</name>
        <dbReference type="ChEBI" id="CHEBI:57540"/>
    </ligand>
</feature>
<evidence type="ECO:0000256" key="5">
    <source>
        <dbReference type="ARBA" id="ARBA00022915"/>
    </source>
</evidence>
<evidence type="ECO:0000313" key="17">
    <source>
        <dbReference type="Proteomes" id="UP001501510"/>
    </source>
</evidence>
<comment type="similarity">
    <text evidence="1 13">Belongs to the DapB family.</text>
</comment>
<feature type="binding site" evidence="13">
    <location>
        <position position="38"/>
    </location>
    <ligand>
        <name>NADP(+)</name>
        <dbReference type="ChEBI" id="CHEBI:58349"/>
    </ligand>
</feature>
<dbReference type="RefSeq" id="WP_343760919.1">
    <property type="nucleotide sequence ID" value="NZ_BAAACG010000008.1"/>
</dbReference>
<dbReference type="PANTHER" id="PTHR20836:SF0">
    <property type="entry name" value="4-HYDROXY-TETRAHYDRODIPICOLINATE REDUCTASE 1, CHLOROPLASTIC-RELATED"/>
    <property type="match status" value="1"/>
</dbReference>
<evidence type="ECO:0000256" key="6">
    <source>
        <dbReference type="ARBA" id="ARBA00023002"/>
    </source>
</evidence>
<dbReference type="SUPFAM" id="SSF55347">
    <property type="entry name" value="Glyceraldehyde-3-phosphate dehydrogenase-like, C-terminal domain"/>
    <property type="match status" value="1"/>
</dbReference>
<feature type="domain" description="Dihydrodipicolinate reductase C-terminal" evidence="15">
    <location>
        <begin position="130"/>
        <end position="264"/>
    </location>
</feature>
<evidence type="ECO:0000313" key="16">
    <source>
        <dbReference type="EMBL" id="GAA0739350.1"/>
    </source>
</evidence>
<dbReference type="InterPro" id="IPR022663">
    <property type="entry name" value="DapB_C"/>
</dbReference>
<dbReference type="SUPFAM" id="SSF51735">
    <property type="entry name" value="NAD(P)-binding Rossmann-fold domains"/>
    <property type="match status" value="1"/>
</dbReference>
<reference evidence="16 17" key="1">
    <citation type="journal article" date="2019" name="Int. J. Syst. Evol. Microbiol.">
        <title>The Global Catalogue of Microorganisms (GCM) 10K type strain sequencing project: providing services to taxonomists for standard genome sequencing and annotation.</title>
        <authorList>
            <consortium name="The Broad Institute Genomics Platform"/>
            <consortium name="The Broad Institute Genome Sequencing Center for Infectious Disease"/>
            <person name="Wu L."/>
            <person name="Ma J."/>
        </authorList>
    </citation>
    <scope>NUCLEOTIDE SEQUENCE [LARGE SCALE GENOMIC DNA]</scope>
    <source>
        <strain evidence="16 17">JCM 1407</strain>
    </source>
</reference>
<evidence type="ECO:0000256" key="13">
    <source>
        <dbReference type="HAMAP-Rule" id="MF_00102"/>
    </source>
</evidence>
<dbReference type="Proteomes" id="UP001501510">
    <property type="component" value="Unassembled WGS sequence"/>
</dbReference>
<dbReference type="PANTHER" id="PTHR20836">
    <property type="entry name" value="DIHYDRODIPICOLINATE REDUCTASE"/>
    <property type="match status" value="1"/>
</dbReference>
<comment type="catalytic activity">
    <reaction evidence="12 13">
        <text>(S)-2,3,4,5-tetrahydrodipicolinate + NAD(+) + H2O = (2S,4S)-4-hydroxy-2,3,4,5-tetrahydrodipicolinate + NADH + H(+)</text>
        <dbReference type="Rhea" id="RHEA:35323"/>
        <dbReference type="ChEBI" id="CHEBI:15377"/>
        <dbReference type="ChEBI" id="CHEBI:15378"/>
        <dbReference type="ChEBI" id="CHEBI:16845"/>
        <dbReference type="ChEBI" id="CHEBI:57540"/>
        <dbReference type="ChEBI" id="CHEBI:57945"/>
        <dbReference type="ChEBI" id="CHEBI:67139"/>
        <dbReference type="EC" id="1.17.1.8"/>
    </reaction>
</comment>
<evidence type="ECO:0000256" key="3">
    <source>
        <dbReference type="ARBA" id="ARBA00022605"/>
    </source>
</evidence>
<evidence type="ECO:0000256" key="2">
    <source>
        <dbReference type="ARBA" id="ARBA00022490"/>
    </source>
</evidence>
<feature type="binding site" evidence="13">
    <location>
        <begin position="8"/>
        <end position="13"/>
    </location>
    <ligand>
        <name>NAD(+)</name>
        <dbReference type="ChEBI" id="CHEBI:57540"/>
    </ligand>
</feature>
<dbReference type="InterPro" id="IPR022664">
    <property type="entry name" value="DapB_N_CS"/>
</dbReference>
<evidence type="ECO:0000259" key="14">
    <source>
        <dbReference type="Pfam" id="PF01113"/>
    </source>
</evidence>
<dbReference type="PROSITE" id="PS01298">
    <property type="entry name" value="DAPB"/>
    <property type="match status" value="1"/>
</dbReference>
<keyword evidence="3 13" id="KW-0028">Amino-acid biosynthesis</keyword>
<evidence type="ECO:0000256" key="9">
    <source>
        <dbReference type="ARBA" id="ARBA00037922"/>
    </source>
</evidence>
<comment type="catalytic activity">
    <reaction evidence="11 13">
        <text>(S)-2,3,4,5-tetrahydrodipicolinate + NADP(+) + H2O = (2S,4S)-4-hydroxy-2,3,4,5-tetrahydrodipicolinate + NADPH + H(+)</text>
        <dbReference type="Rhea" id="RHEA:35331"/>
        <dbReference type="ChEBI" id="CHEBI:15377"/>
        <dbReference type="ChEBI" id="CHEBI:15378"/>
        <dbReference type="ChEBI" id="CHEBI:16845"/>
        <dbReference type="ChEBI" id="CHEBI:57783"/>
        <dbReference type="ChEBI" id="CHEBI:58349"/>
        <dbReference type="ChEBI" id="CHEBI:67139"/>
        <dbReference type="EC" id="1.17.1.8"/>
    </reaction>
</comment>
<keyword evidence="2 13" id="KW-0963">Cytoplasm</keyword>
<dbReference type="HAMAP" id="MF_00102">
    <property type="entry name" value="DapB"/>
    <property type="match status" value="1"/>
</dbReference>
<evidence type="ECO:0000259" key="15">
    <source>
        <dbReference type="Pfam" id="PF05173"/>
    </source>
</evidence>